<keyword evidence="3" id="KW-1185">Reference proteome</keyword>
<dbReference type="RefSeq" id="WP_109763433.1">
    <property type="nucleotide sequence ID" value="NZ_QGGU01000006.1"/>
</dbReference>
<protein>
    <recommendedName>
        <fullName evidence="4">Cytoplasmic protein</fullName>
    </recommendedName>
</protein>
<dbReference type="OrthoDB" id="9792397at2"/>
<dbReference type="EMBL" id="QGGU01000006">
    <property type="protein sequence ID" value="PWK50765.1"/>
    <property type="molecule type" value="Genomic_DNA"/>
</dbReference>
<evidence type="ECO:0000256" key="1">
    <source>
        <dbReference type="SAM" id="MobiDB-lite"/>
    </source>
</evidence>
<gene>
    <name evidence="2" type="ORF">C8D97_10652</name>
</gene>
<organism evidence="2 3">
    <name type="scientific">Pleionea mediterranea</name>
    <dbReference type="NCBI Taxonomy" id="523701"/>
    <lineage>
        <taxon>Bacteria</taxon>
        <taxon>Pseudomonadati</taxon>
        <taxon>Pseudomonadota</taxon>
        <taxon>Gammaproteobacteria</taxon>
        <taxon>Oceanospirillales</taxon>
        <taxon>Pleioneaceae</taxon>
        <taxon>Pleionea</taxon>
    </lineage>
</organism>
<feature type="region of interest" description="Disordered" evidence="1">
    <location>
        <begin position="100"/>
        <end position="123"/>
    </location>
</feature>
<reference evidence="2 3" key="1">
    <citation type="submission" date="2018-05" db="EMBL/GenBank/DDBJ databases">
        <title>Genomic Encyclopedia of Type Strains, Phase IV (KMG-IV): sequencing the most valuable type-strain genomes for metagenomic binning, comparative biology and taxonomic classification.</title>
        <authorList>
            <person name="Goeker M."/>
        </authorList>
    </citation>
    <scope>NUCLEOTIDE SEQUENCE [LARGE SCALE GENOMIC DNA]</scope>
    <source>
        <strain evidence="2 3">DSM 25350</strain>
    </source>
</reference>
<evidence type="ECO:0000313" key="2">
    <source>
        <dbReference type="EMBL" id="PWK50765.1"/>
    </source>
</evidence>
<name>A0A316FRH8_9GAMM</name>
<sequence length="123" mass="13620">MSNESLPEMKMDADNLYKEEVYTDQKVGSIRVMTPITADGEPDTARATQYLGQTQVMTPGGALPLHFELEADNLKAAIEKFAEGAKDSLERTMEELKEMRRQQASSIVVPGQEGMGNNKIQMP</sequence>
<proteinExistence type="predicted"/>
<comment type="caution">
    <text evidence="2">The sequence shown here is derived from an EMBL/GenBank/DDBJ whole genome shotgun (WGS) entry which is preliminary data.</text>
</comment>
<evidence type="ECO:0000313" key="3">
    <source>
        <dbReference type="Proteomes" id="UP000245790"/>
    </source>
</evidence>
<dbReference type="AlphaFoldDB" id="A0A316FRH8"/>
<evidence type="ECO:0008006" key="4">
    <source>
        <dbReference type="Google" id="ProtNLM"/>
    </source>
</evidence>
<dbReference type="Proteomes" id="UP000245790">
    <property type="component" value="Unassembled WGS sequence"/>
</dbReference>
<accession>A0A316FRH8</accession>